<evidence type="ECO:0000313" key="4">
    <source>
        <dbReference type="Proteomes" id="UP000051802"/>
    </source>
</evidence>
<dbReference type="AlphaFoldDB" id="A0A0R0AMY0"/>
<dbReference type="Proteomes" id="UP000051802">
    <property type="component" value="Unassembled WGS sequence"/>
</dbReference>
<dbReference type="RefSeq" id="WP_057644684.1">
    <property type="nucleotide sequence ID" value="NZ_LLXU01000054.1"/>
</dbReference>
<accession>A0A0R0AMY0</accession>
<dbReference type="NCBIfam" id="TIGR02607">
    <property type="entry name" value="antidote_HigA"/>
    <property type="match status" value="1"/>
</dbReference>
<dbReference type="PROSITE" id="PS50943">
    <property type="entry name" value="HTH_CROC1"/>
    <property type="match status" value="1"/>
</dbReference>
<dbReference type="SUPFAM" id="SSF47413">
    <property type="entry name" value="lambda repressor-like DNA-binding domains"/>
    <property type="match status" value="1"/>
</dbReference>
<reference evidence="3 4" key="1">
    <citation type="submission" date="2015-10" db="EMBL/GenBank/DDBJ databases">
        <title>Genome sequencing and analysis of members of genus Stenotrophomonas.</title>
        <authorList>
            <person name="Patil P.P."/>
            <person name="Midha S."/>
            <person name="Patil P.B."/>
        </authorList>
    </citation>
    <scope>NUCLEOTIDE SEQUENCE [LARGE SCALE GENOMIC DNA]</scope>
    <source>
        <strain evidence="3 4">JCM 16536</strain>
    </source>
</reference>
<dbReference type="OrthoDB" id="9793869at2"/>
<dbReference type="InterPro" id="IPR001387">
    <property type="entry name" value="Cro/C1-type_HTH"/>
</dbReference>
<gene>
    <name evidence="3" type="ORF">ARC20_00375</name>
</gene>
<evidence type="ECO:0000259" key="2">
    <source>
        <dbReference type="PROSITE" id="PS50943"/>
    </source>
</evidence>
<dbReference type="Gene3D" id="1.10.260.40">
    <property type="entry name" value="lambda repressor-like DNA-binding domains"/>
    <property type="match status" value="1"/>
</dbReference>
<dbReference type="InterPro" id="IPR013430">
    <property type="entry name" value="Toxin_antidote_HigA"/>
</dbReference>
<name>A0A0R0AMY0_9GAMM</name>
<dbReference type="STRING" id="676599.ARC20_00375"/>
<sequence>MRSVAYPTPGEILRHEFLDPLGITQYRLSKAIEVPQDRISKIINGERSITADTALRLARYFGTSEDFWMKLQMDHDKAVARDALAETLARIQPHTSVA</sequence>
<dbReference type="CDD" id="cd00093">
    <property type="entry name" value="HTH_XRE"/>
    <property type="match status" value="1"/>
</dbReference>
<feature type="domain" description="HTH cro/C1-type" evidence="2">
    <location>
        <begin position="21"/>
        <end position="68"/>
    </location>
</feature>
<dbReference type="InterPro" id="IPR010982">
    <property type="entry name" value="Lambda_DNA-bd_dom_sf"/>
</dbReference>
<dbReference type="GO" id="GO:0003677">
    <property type="term" value="F:DNA binding"/>
    <property type="evidence" value="ECO:0007669"/>
    <property type="project" value="UniProtKB-KW"/>
</dbReference>
<dbReference type="PANTHER" id="PTHR36924">
    <property type="entry name" value="ANTITOXIN HIGA-1"/>
    <property type="match status" value="1"/>
</dbReference>
<dbReference type="SMART" id="SM00530">
    <property type="entry name" value="HTH_XRE"/>
    <property type="match status" value="1"/>
</dbReference>
<evidence type="ECO:0000313" key="3">
    <source>
        <dbReference type="EMBL" id="KRG46621.1"/>
    </source>
</evidence>
<proteinExistence type="predicted"/>
<organism evidence="3 4">
    <name type="scientific">Stenotrophomonas panacihumi</name>
    <dbReference type="NCBI Taxonomy" id="676599"/>
    <lineage>
        <taxon>Bacteria</taxon>
        <taxon>Pseudomonadati</taxon>
        <taxon>Pseudomonadota</taxon>
        <taxon>Gammaproteobacteria</taxon>
        <taxon>Lysobacterales</taxon>
        <taxon>Lysobacteraceae</taxon>
        <taxon>Stenotrophomonas</taxon>
    </lineage>
</organism>
<comment type="caution">
    <text evidence="3">The sequence shown here is derived from an EMBL/GenBank/DDBJ whole genome shotgun (WGS) entry which is preliminary data.</text>
</comment>
<dbReference type="Pfam" id="PF01381">
    <property type="entry name" value="HTH_3"/>
    <property type="match status" value="1"/>
</dbReference>
<evidence type="ECO:0000256" key="1">
    <source>
        <dbReference type="ARBA" id="ARBA00023125"/>
    </source>
</evidence>
<protein>
    <recommendedName>
        <fullName evidence="2">HTH cro/C1-type domain-containing protein</fullName>
    </recommendedName>
</protein>
<keyword evidence="1" id="KW-0238">DNA-binding</keyword>
<dbReference type="EMBL" id="LLXU01000054">
    <property type="protein sequence ID" value="KRG46621.1"/>
    <property type="molecule type" value="Genomic_DNA"/>
</dbReference>
<keyword evidence="4" id="KW-1185">Reference proteome</keyword>
<dbReference type="PANTHER" id="PTHR36924:SF1">
    <property type="entry name" value="ANTITOXIN HIGA-1"/>
    <property type="match status" value="1"/>
</dbReference>